<dbReference type="Gene3D" id="3.30.70.1400">
    <property type="entry name" value="Aminomethyltransferase beta-barrel domains"/>
    <property type="match status" value="1"/>
</dbReference>
<dbReference type="GO" id="GO:0019464">
    <property type="term" value="P:glycine decarboxylation via glycine cleavage system"/>
    <property type="evidence" value="ECO:0007669"/>
    <property type="project" value="UniProtKB-UniRule"/>
</dbReference>
<evidence type="ECO:0000256" key="4">
    <source>
        <dbReference type="ARBA" id="ARBA00022679"/>
    </source>
</evidence>
<dbReference type="Pfam" id="PF01571">
    <property type="entry name" value="GCV_T"/>
    <property type="match status" value="1"/>
</dbReference>
<dbReference type="InterPro" id="IPR006223">
    <property type="entry name" value="GcvT"/>
</dbReference>
<comment type="similarity">
    <text evidence="1 7">Belongs to the GcvT family.</text>
</comment>
<comment type="catalytic activity">
    <reaction evidence="6 7">
        <text>N(6)-[(R)-S(8)-aminomethyldihydrolipoyl]-L-lysyl-[protein] + (6S)-5,6,7,8-tetrahydrofolate = N(6)-[(R)-dihydrolipoyl]-L-lysyl-[protein] + (6R)-5,10-methylene-5,6,7,8-tetrahydrofolate + NH4(+)</text>
        <dbReference type="Rhea" id="RHEA:16945"/>
        <dbReference type="Rhea" id="RHEA-COMP:10475"/>
        <dbReference type="Rhea" id="RHEA-COMP:10492"/>
        <dbReference type="ChEBI" id="CHEBI:15636"/>
        <dbReference type="ChEBI" id="CHEBI:28938"/>
        <dbReference type="ChEBI" id="CHEBI:57453"/>
        <dbReference type="ChEBI" id="CHEBI:83100"/>
        <dbReference type="ChEBI" id="CHEBI:83143"/>
        <dbReference type="EC" id="2.1.2.10"/>
    </reaction>
</comment>
<dbReference type="FunFam" id="2.40.30.110:FF:000003">
    <property type="entry name" value="Aminomethyltransferase"/>
    <property type="match status" value="1"/>
</dbReference>
<proteinExistence type="inferred from homology"/>
<name>A0AB38VZI2_9CORY</name>
<dbReference type="Gene3D" id="2.40.30.110">
    <property type="entry name" value="Aminomethyltransferase beta-barrel domains"/>
    <property type="match status" value="1"/>
</dbReference>
<dbReference type="Gene3D" id="4.10.1250.10">
    <property type="entry name" value="Aminomethyltransferase fragment"/>
    <property type="match status" value="1"/>
</dbReference>
<dbReference type="NCBIfam" id="TIGR00528">
    <property type="entry name" value="gcvT"/>
    <property type="match status" value="1"/>
</dbReference>
<evidence type="ECO:0000256" key="5">
    <source>
        <dbReference type="ARBA" id="ARBA00031395"/>
    </source>
</evidence>
<feature type="binding site" evidence="8">
    <location>
        <position position="202"/>
    </location>
    <ligand>
        <name>substrate</name>
    </ligand>
</feature>
<dbReference type="NCBIfam" id="NF001567">
    <property type="entry name" value="PRK00389.1"/>
    <property type="match status" value="1"/>
</dbReference>
<dbReference type="PANTHER" id="PTHR43757:SF2">
    <property type="entry name" value="AMINOMETHYLTRANSFERASE, MITOCHONDRIAL"/>
    <property type="match status" value="1"/>
</dbReference>
<gene>
    <name evidence="7 11" type="primary">gcvT</name>
    <name evidence="11" type="ORF">NCTC949_02013</name>
</gene>
<keyword evidence="3 7" id="KW-0032">Aminotransferase</keyword>
<dbReference type="GO" id="GO:0005960">
    <property type="term" value="C:glycine cleavage complex"/>
    <property type="evidence" value="ECO:0007669"/>
    <property type="project" value="InterPro"/>
</dbReference>
<dbReference type="Pfam" id="PF08669">
    <property type="entry name" value="GCV_T_C"/>
    <property type="match status" value="1"/>
</dbReference>
<dbReference type="Proteomes" id="UP000271380">
    <property type="component" value="Chromosome"/>
</dbReference>
<dbReference type="HAMAP" id="MF_00259">
    <property type="entry name" value="GcvT"/>
    <property type="match status" value="1"/>
</dbReference>
<dbReference type="Gene3D" id="3.30.1360.120">
    <property type="entry name" value="Probable tRNA modification gtpase trme, domain 1"/>
    <property type="match status" value="1"/>
</dbReference>
<evidence type="ECO:0000259" key="9">
    <source>
        <dbReference type="Pfam" id="PF01571"/>
    </source>
</evidence>
<evidence type="ECO:0000256" key="6">
    <source>
        <dbReference type="ARBA" id="ARBA00047665"/>
    </source>
</evidence>
<evidence type="ECO:0000256" key="3">
    <source>
        <dbReference type="ARBA" id="ARBA00022576"/>
    </source>
</evidence>
<dbReference type="GO" id="GO:0004047">
    <property type="term" value="F:aminomethyltransferase activity"/>
    <property type="evidence" value="ECO:0007669"/>
    <property type="project" value="UniProtKB-UniRule"/>
</dbReference>
<dbReference type="EMBL" id="LR134377">
    <property type="protein sequence ID" value="VEH08888.1"/>
    <property type="molecule type" value="Genomic_DNA"/>
</dbReference>
<sequence length="369" mass="40217">MTDLRLSPLHEVHEKLGASFTAFGDWNMPLKYGRELEEHHAVRTTAGLFDLSHMGEIRVSGNDAGAFLDYALISQLSNIAVHKAKYSMIVAEDGGIIDDLISYRLGEEEFLVVPNAGNAQVVFNELERRAHGFDVAIVNESQETALIAIQGPKAEEILLKIVDTHNAETLTTMKYYACAPAVVAGFEVLLARTGYTGEDGFELYINNEHALALWHAISEAGQDLGLIPAGLAARDSLRLEAGMPLYGNELSRELTPHDAGLGVLIGKKKEADFVAKDVLLNAQAPKKVLVGIVSDDRRAARSGALLFDAEGTEVGIVTSGQPSPTLGHPIALAYIRRDWATPGTHVYADIRGKRYPFKVVELPFYKRNS</sequence>
<accession>A0AB38VZI2</accession>
<dbReference type="InterPro" id="IPR029043">
    <property type="entry name" value="GcvT/YgfZ_C"/>
</dbReference>
<evidence type="ECO:0000313" key="11">
    <source>
        <dbReference type="EMBL" id="VEH08888.1"/>
    </source>
</evidence>
<feature type="domain" description="Aminomethyltransferase C-terminal" evidence="10">
    <location>
        <begin position="287"/>
        <end position="366"/>
    </location>
</feature>
<evidence type="ECO:0000259" key="10">
    <source>
        <dbReference type="Pfam" id="PF08669"/>
    </source>
</evidence>
<keyword evidence="4 7" id="KW-0808">Transferase</keyword>
<dbReference type="PANTHER" id="PTHR43757">
    <property type="entry name" value="AMINOMETHYLTRANSFERASE"/>
    <property type="match status" value="1"/>
</dbReference>
<evidence type="ECO:0000256" key="7">
    <source>
        <dbReference type="HAMAP-Rule" id="MF_00259"/>
    </source>
</evidence>
<dbReference type="InterPro" id="IPR028896">
    <property type="entry name" value="GcvT/YgfZ/DmdA"/>
</dbReference>
<dbReference type="InterPro" id="IPR006222">
    <property type="entry name" value="GCVT_N"/>
</dbReference>
<dbReference type="GO" id="GO:0008483">
    <property type="term" value="F:transaminase activity"/>
    <property type="evidence" value="ECO:0007669"/>
    <property type="project" value="UniProtKB-KW"/>
</dbReference>
<dbReference type="SUPFAM" id="SSF103025">
    <property type="entry name" value="Folate-binding domain"/>
    <property type="match status" value="1"/>
</dbReference>
<dbReference type="GO" id="GO:0005829">
    <property type="term" value="C:cytosol"/>
    <property type="evidence" value="ECO:0007669"/>
    <property type="project" value="TreeGrafter"/>
</dbReference>
<dbReference type="EC" id="2.1.2.10" evidence="2 7"/>
<dbReference type="PIRSF" id="PIRSF006487">
    <property type="entry name" value="GcvT"/>
    <property type="match status" value="1"/>
</dbReference>
<evidence type="ECO:0000313" key="12">
    <source>
        <dbReference type="Proteomes" id="UP000271380"/>
    </source>
</evidence>
<comment type="function">
    <text evidence="7">The glycine cleavage system catalyzes the degradation of glycine.</text>
</comment>
<feature type="domain" description="GCVT N-terminal" evidence="9">
    <location>
        <begin position="9"/>
        <end position="269"/>
    </location>
</feature>
<evidence type="ECO:0000256" key="1">
    <source>
        <dbReference type="ARBA" id="ARBA00008609"/>
    </source>
</evidence>
<evidence type="ECO:0000256" key="8">
    <source>
        <dbReference type="PIRSR" id="PIRSR006487-1"/>
    </source>
</evidence>
<dbReference type="InterPro" id="IPR013977">
    <property type="entry name" value="GcvT_C"/>
</dbReference>
<evidence type="ECO:0000256" key="2">
    <source>
        <dbReference type="ARBA" id="ARBA00012616"/>
    </source>
</evidence>
<dbReference type="AlphaFoldDB" id="A0AB38VZI2"/>
<organism evidence="11 12">
    <name type="scientific">Corynebacterium kutscheri</name>
    <dbReference type="NCBI Taxonomy" id="35755"/>
    <lineage>
        <taxon>Bacteria</taxon>
        <taxon>Bacillati</taxon>
        <taxon>Actinomycetota</taxon>
        <taxon>Actinomycetes</taxon>
        <taxon>Mycobacteriales</taxon>
        <taxon>Corynebacteriaceae</taxon>
        <taxon>Corynebacterium</taxon>
    </lineage>
</organism>
<dbReference type="InterPro" id="IPR027266">
    <property type="entry name" value="TrmE/GcvT-like"/>
</dbReference>
<comment type="subunit">
    <text evidence="7">The glycine cleavage system is composed of four proteins: P, T, L and H.</text>
</comment>
<dbReference type="RefSeq" id="WP_126317012.1">
    <property type="nucleotide sequence ID" value="NZ_LR134377.1"/>
</dbReference>
<dbReference type="SUPFAM" id="SSF101790">
    <property type="entry name" value="Aminomethyltransferase beta-barrel domain"/>
    <property type="match status" value="1"/>
</dbReference>
<dbReference type="InterPro" id="IPR022903">
    <property type="entry name" value="GcvT_bac"/>
</dbReference>
<reference evidence="11 12" key="1">
    <citation type="submission" date="2018-12" db="EMBL/GenBank/DDBJ databases">
        <authorList>
            <consortium name="Pathogen Informatics"/>
        </authorList>
    </citation>
    <scope>NUCLEOTIDE SEQUENCE [LARGE SCALE GENOMIC DNA]</scope>
    <source>
        <strain evidence="11 12">NCTC949</strain>
    </source>
</reference>
<protein>
    <recommendedName>
        <fullName evidence="2 7">Aminomethyltransferase</fullName>
        <ecNumber evidence="2 7">2.1.2.10</ecNumber>
    </recommendedName>
    <alternativeName>
        <fullName evidence="5 7">Glycine cleavage system T protein</fullName>
    </alternativeName>
</protein>